<evidence type="ECO:0000256" key="1">
    <source>
        <dbReference type="ARBA" id="ARBA00004442"/>
    </source>
</evidence>
<name>A0ABY8BEK3_9BURK</name>
<comment type="similarity">
    <text evidence="2">Belongs to the MipA/OmpV family.</text>
</comment>
<dbReference type="PANTHER" id="PTHR38776:SF1">
    <property type="entry name" value="MLTA-INTERACTING PROTEIN-RELATED"/>
    <property type="match status" value="1"/>
</dbReference>
<evidence type="ECO:0000256" key="3">
    <source>
        <dbReference type="ARBA" id="ARBA00022729"/>
    </source>
</evidence>
<organism evidence="7 8">
    <name type="scientific">Pseudoduganella chitinolytica</name>
    <dbReference type="NCBI Taxonomy" id="34070"/>
    <lineage>
        <taxon>Bacteria</taxon>
        <taxon>Pseudomonadati</taxon>
        <taxon>Pseudomonadota</taxon>
        <taxon>Betaproteobacteria</taxon>
        <taxon>Burkholderiales</taxon>
        <taxon>Oxalobacteraceae</taxon>
        <taxon>Telluria group</taxon>
        <taxon>Pseudoduganella</taxon>
    </lineage>
</organism>
<keyword evidence="5" id="KW-0998">Cell outer membrane</keyword>
<gene>
    <name evidence="7" type="ORF">PX653_05725</name>
</gene>
<comment type="subcellular location">
    <subcellularLocation>
        <location evidence="1">Cell outer membrane</location>
    </subcellularLocation>
</comment>
<sequence>MKRYRLLNLCRRYGAALAALGVPAFAAQPAPDLPLWEVGIAAGAASTPAYPGADDRSTRALALPLVIYRGKVLRADRSGIGARLFDSDKVELDIGFAASLPARSRDVAARSGMPDLHPLVEFGPRLKVLLARPDASSAVRLELPLRAPFELGHGFRRHGLVIEPRLVCETGGDDGLWQASASVGAVAGNAGLNAYLYEVAPQYATADRPAYRARGGLIATRVGLNLSRRVAPDWRVFGLLRYDHLGHATNRDSPLLRERGGLSIGAGFAWTWYRSAARAWE</sequence>
<evidence type="ECO:0000313" key="7">
    <source>
        <dbReference type="EMBL" id="WEF34270.1"/>
    </source>
</evidence>
<accession>A0ABY8BEK3</accession>
<dbReference type="PANTHER" id="PTHR38776">
    <property type="entry name" value="MLTA-INTERACTING PROTEIN-RELATED"/>
    <property type="match status" value="1"/>
</dbReference>
<keyword evidence="4" id="KW-0472">Membrane</keyword>
<reference evidence="7 8" key="1">
    <citation type="submission" date="2023-02" db="EMBL/GenBank/DDBJ databases">
        <title>Gemone sequence of Telluria chitinolytica ACM 3522T.</title>
        <authorList>
            <person name="Frediansyah A."/>
            <person name="Miess H."/>
            <person name="Gross H."/>
        </authorList>
    </citation>
    <scope>NUCLEOTIDE SEQUENCE [LARGE SCALE GENOMIC DNA]</scope>
    <source>
        <strain evidence="7 8">ACM 3522</strain>
    </source>
</reference>
<dbReference type="InterPro" id="IPR010583">
    <property type="entry name" value="MipA"/>
</dbReference>
<dbReference type="Proteomes" id="UP001216510">
    <property type="component" value="Chromosome"/>
</dbReference>
<dbReference type="EMBL" id="CP119083">
    <property type="protein sequence ID" value="WEF34270.1"/>
    <property type="molecule type" value="Genomic_DNA"/>
</dbReference>
<feature type="chain" id="PRO_5045780047" evidence="6">
    <location>
        <begin position="27"/>
        <end position="281"/>
    </location>
</feature>
<proteinExistence type="inferred from homology"/>
<dbReference type="RefSeq" id="WP_277416949.1">
    <property type="nucleotide sequence ID" value="NZ_CP119083.1"/>
</dbReference>
<keyword evidence="8" id="KW-1185">Reference proteome</keyword>
<evidence type="ECO:0000256" key="4">
    <source>
        <dbReference type="ARBA" id="ARBA00023136"/>
    </source>
</evidence>
<keyword evidence="3 6" id="KW-0732">Signal</keyword>
<evidence type="ECO:0000256" key="6">
    <source>
        <dbReference type="SAM" id="SignalP"/>
    </source>
</evidence>
<evidence type="ECO:0000256" key="5">
    <source>
        <dbReference type="ARBA" id="ARBA00023237"/>
    </source>
</evidence>
<evidence type="ECO:0000313" key="8">
    <source>
        <dbReference type="Proteomes" id="UP001216510"/>
    </source>
</evidence>
<feature type="signal peptide" evidence="6">
    <location>
        <begin position="1"/>
        <end position="26"/>
    </location>
</feature>
<dbReference type="Pfam" id="PF06629">
    <property type="entry name" value="MipA"/>
    <property type="match status" value="1"/>
</dbReference>
<protein>
    <submittedName>
        <fullName evidence="7">MipA/OmpV family protein</fullName>
    </submittedName>
</protein>
<evidence type="ECO:0000256" key="2">
    <source>
        <dbReference type="ARBA" id="ARBA00005722"/>
    </source>
</evidence>